<gene>
    <name evidence="1" type="ORF">JMJ77_008294</name>
</gene>
<keyword evidence="2" id="KW-1185">Reference proteome</keyword>
<dbReference type="AlphaFoldDB" id="A0A9P7RFP7"/>
<dbReference type="GO" id="GO:0016787">
    <property type="term" value="F:hydrolase activity"/>
    <property type="evidence" value="ECO:0007669"/>
    <property type="project" value="UniProtKB-KW"/>
</dbReference>
<evidence type="ECO:0000313" key="1">
    <source>
        <dbReference type="EMBL" id="KAG7055843.1"/>
    </source>
</evidence>
<dbReference type="EMBL" id="JAESDN010000002">
    <property type="protein sequence ID" value="KAG7055843.1"/>
    <property type="molecule type" value="Genomic_DNA"/>
</dbReference>
<reference evidence="1" key="1">
    <citation type="submission" date="2021-05" db="EMBL/GenBank/DDBJ databases">
        <title>Comparative genomics of three Colletotrichum scovillei strains and genetic complementation revealed genes involved fungal growth and virulence on chili pepper.</title>
        <authorList>
            <person name="Hsieh D.-K."/>
            <person name="Chuang S.-C."/>
            <person name="Chen C.-Y."/>
            <person name="Chao Y.-T."/>
            <person name="Lu M.-Y.J."/>
            <person name="Lee M.-H."/>
            <person name="Shih M.-C."/>
        </authorList>
    </citation>
    <scope>NUCLEOTIDE SEQUENCE</scope>
    <source>
        <strain evidence="1">Coll-153</strain>
    </source>
</reference>
<comment type="caution">
    <text evidence="1">The sequence shown here is derived from an EMBL/GenBank/DDBJ whole genome shotgun (WGS) entry which is preliminary data.</text>
</comment>
<proteinExistence type="predicted"/>
<keyword evidence="1" id="KW-0378">Hydrolase</keyword>
<accession>A0A9P7RFP7</accession>
<organism evidence="1 2">
    <name type="scientific">Colletotrichum scovillei</name>
    <dbReference type="NCBI Taxonomy" id="1209932"/>
    <lineage>
        <taxon>Eukaryota</taxon>
        <taxon>Fungi</taxon>
        <taxon>Dikarya</taxon>
        <taxon>Ascomycota</taxon>
        <taxon>Pezizomycotina</taxon>
        <taxon>Sordariomycetes</taxon>
        <taxon>Hypocreomycetidae</taxon>
        <taxon>Glomerellales</taxon>
        <taxon>Glomerellaceae</taxon>
        <taxon>Colletotrichum</taxon>
        <taxon>Colletotrichum acutatum species complex</taxon>
    </lineage>
</organism>
<protein>
    <submittedName>
        <fullName evidence="1">Glycosyl hydrolase family 20</fullName>
    </submittedName>
</protein>
<evidence type="ECO:0000313" key="2">
    <source>
        <dbReference type="Proteomes" id="UP000699042"/>
    </source>
</evidence>
<dbReference type="Proteomes" id="UP000699042">
    <property type="component" value="Unassembled WGS sequence"/>
</dbReference>
<sequence>MATLLYKLSERCNWKVFCLKKDIQHAVLFASASGRGLVTFPAIRARARAEGFSHHHAPGSPSGAIYPVPQLQLPVSEDELL</sequence>
<name>A0A9P7RFP7_9PEZI</name>